<reference evidence="1" key="1">
    <citation type="submission" date="2023-02" db="EMBL/GenBank/DDBJ databases">
        <title>Genome of toxic invasive species Heracleum sosnowskyi carries increased number of genes despite the absence of recent whole-genome duplications.</title>
        <authorList>
            <person name="Schelkunov M."/>
            <person name="Shtratnikova V."/>
            <person name="Makarenko M."/>
            <person name="Klepikova A."/>
            <person name="Omelchenko D."/>
            <person name="Novikova G."/>
            <person name="Obukhova E."/>
            <person name="Bogdanov V."/>
            <person name="Penin A."/>
            <person name="Logacheva M."/>
        </authorList>
    </citation>
    <scope>NUCLEOTIDE SEQUENCE</scope>
    <source>
        <strain evidence="1">Hsosn_3</strain>
        <tissue evidence="1">Leaf</tissue>
    </source>
</reference>
<sequence length="251" mass="28302">MKTVYGEKNIIKFRLTEGRHSHKVTVWGALCLHAAYKTIKEATVIFIVSSCKLKFQYNNICFSSCQISTLPSSKIYLNLDNEVVTEAEFTAINIEFPDKQYFHLRLSEEGYVPQEKSFYSPARSDVVPAPVIETLSLKELSEKTSSEFLKYQRIYPFQINEICGKDVTLQIELNDDNIHLSSTVYTANDAYSSVVAYSSTSEATISGIEHSGFGDNIVIEVSDSGNTPGSSKSCNKKIKMVIYHFNYFLCK</sequence>
<evidence type="ECO:0000313" key="2">
    <source>
        <dbReference type="Proteomes" id="UP001237642"/>
    </source>
</evidence>
<proteinExistence type="predicted"/>
<keyword evidence="2" id="KW-1185">Reference proteome</keyword>
<dbReference type="AlphaFoldDB" id="A0AAD8GM32"/>
<evidence type="ECO:0000313" key="1">
    <source>
        <dbReference type="EMBL" id="KAK1349769.1"/>
    </source>
</evidence>
<reference evidence="1" key="2">
    <citation type="submission" date="2023-05" db="EMBL/GenBank/DDBJ databases">
        <authorList>
            <person name="Schelkunov M.I."/>
        </authorList>
    </citation>
    <scope>NUCLEOTIDE SEQUENCE</scope>
    <source>
        <strain evidence="1">Hsosn_3</strain>
        <tissue evidence="1">Leaf</tissue>
    </source>
</reference>
<gene>
    <name evidence="1" type="ORF">POM88_054794</name>
</gene>
<dbReference type="EMBL" id="JAUIZM010000084">
    <property type="protein sequence ID" value="KAK1349769.1"/>
    <property type="molecule type" value="Genomic_DNA"/>
</dbReference>
<accession>A0AAD8GM32</accession>
<comment type="caution">
    <text evidence="1">The sequence shown here is derived from an EMBL/GenBank/DDBJ whole genome shotgun (WGS) entry which is preliminary data.</text>
</comment>
<dbReference type="Proteomes" id="UP001237642">
    <property type="component" value="Unassembled WGS sequence"/>
</dbReference>
<name>A0AAD8GM32_9APIA</name>
<protein>
    <submittedName>
        <fullName evidence="1">Uncharacterized protein</fullName>
    </submittedName>
</protein>
<organism evidence="1 2">
    <name type="scientific">Heracleum sosnowskyi</name>
    <dbReference type="NCBI Taxonomy" id="360622"/>
    <lineage>
        <taxon>Eukaryota</taxon>
        <taxon>Viridiplantae</taxon>
        <taxon>Streptophyta</taxon>
        <taxon>Embryophyta</taxon>
        <taxon>Tracheophyta</taxon>
        <taxon>Spermatophyta</taxon>
        <taxon>Magnoliopsida</taxon>
        <taxon>eudicotyledons</taxon>
        <taxon>Gunneridae</taxon>
        <taxon>Pentapetalae</taxon>
        <taxon>asterids</taxon>
        <taxon>campanulids</taxon>
        <taxon>Apiales</taxon>
        <taxon>Apiaceae</taxon>
        <taxon>Apioideae</taxon>
        <taxon>apioid superclade</taxon>
        <taxon>Tordylieae</taxon>
        <taxon>Tordyliinae</taxon>
        <taxon>Heracleum</taxon>
    </lineage>
</organism>